<sequence length="288" mass="30495">MAVEKITVVGGGGQMGSGIAQVAASAGVTVTIVDADEKACERGLGRIERSLARLVKAGKLTEDESAGVRGRIATTTDLESGCAEADYVIESVSEDLDLKNALLARIDASVPAHALISTNTSQIAISKLANAVTRPERFIGTHWFNPPPLMRLIEVVRGAKTSDETLQATLDLAKQLGKETIVCKKDTQGFITSRLMNLWCIEAARILEEGIADADDINRACVLAFNHAMGPLATADIGGLETVLAASESLTQNFGERFRPPQVLRTLVNAGDLGTKTGKGFSDYGEAR</sequence>
<dbReference type="Pfam" id="PF02737">
    <property type="entry name" value="3HCDH_N"/>
    <property type="match status" value="1"/>
</dbReference>
<dbReference type="Pfam" id="PF00725">
    <property type="entry name" value="3HCDH"/>
    <property type="match status" value="1"/>
</dbReference>
<evidence type="ECO:0000313" key="7">
    <source>
        <dbReference type="Proteomes" id="UP000715441"/>
    </source>
</evidence>
<dbReference type="PANTHER" id="PTHR48075">
    <property type="entry name" value="3-HYDROXYACYL-COA DEHYDROGENASE FAMILY PROTEIN"/>
    <property type="match status" value="1"/>
</dbReference>
<dbReference type="EMBL" id="JAAXLS010000047">
    <property type="protein sequence ID" value="NKQ58046.1"/>
    <property type="molecule type" value="Genomic_DNA"/>
</dbReference>
<dbReference type="Proteomes" id="UP000715441">
    <property type="component" value="Unassembled WGS sequence"/>
</dbReference>
<gene>
    <name evidence="6" type="ORF">HFP15_34820</name>
</gene>
<evidence type="ECO:0000256" key="2">
    <source>
        <dbReference type="ARBA" id="ARBA00009463"/>
    </source>
</evidence>
<keyword evidence="3" id="KW-0560">Oxidoreductase</keyword>
<reference evidence="6 7" key="1">
    <citation type="submission" date="2020-04" db="EMBL/GenBank/DDBJ databases">
        <title>Novel species.</title>
        <authorList>
            <person name="Teo W.F.A."/>
            <person name="Lipun K."/>
            <person name="Srisuk N."/>
            <person name="Duangmal K."/>
        </authorList>
    </citation>
    <scope>NUCLEOTIDE SEQUENCE [LARGE SCALE GENOMIC DNA]</scope>
    <source>
        <strain evidence="6 7">K13G38</strain>
    </source>
</reference>
<dbReference type="PIRSF" id="PIRSF000105">
    <property type="entry name" value="HCDH"/>
    <property type="match status" value="1"/>
</dbReference>
<dbReference type="InterPro" id="IPR006108">
    <property type="entry name" value="3HC_DH_C"/>
</dbReference>
<dbReference type="InterPro" id="IPR008927">
    <property type="entry name" value="6-PGluconate_DH-like_C_sf"/>
</dbReference>
<dbReference type="SUPFAM" id="SSF48179">
    <property type="entry name" value="6-phosphogluconate dehydrogenase C-terminal domain-like"/>
    <property type="match status" value="1"/>
</dbReference>
<dbReference type="InterPro" id="IPR006176">
    <property type="entry name" value="3-OHacyl-CoA_DH_NAD-bd"/>
</dbReference>
<dbReference type="RefSeq" id="WP_168521496.1">
    <property type="nucleotide sequence ID" value="NZ_JAAXLS010000047.1"/>
</dbReference>
<dbReference type="InterPro" id="IPR036291">
    <property type="entry name" value="NAD(P)-bd_dom_sf"/>
</dbReference>
<evidence type="ECO:0000256" key="1">
    <source>
        <dbReference type="ARBA" id="ARBA00005086"/>
    </source>
</evidence>
<keyword evidence="7" id="KW-1185">Reference proteome</keyword>
<evidence type="ECO:0000259" key="4">
    <source>
        <dbReference type="Pfam" id="PF00725"/>
    </source>
</evidence>
<comment type="caution">
    <text evidence="6">The sequence shown here is derived from an EMBL/GenBank/DDBJ whole genome shotgun (WGS) entry which is preliminary data.</text>
</comment>
<evidence type="ECO:0000259" key="5">
    <source>
        <dbReference type="Pfam" id="PF02737"/>
    </source>
</evidence>
<proteinExistence type="inferred from homology"/>
<protein>
    <submittedName>
        <fullName evidence="6">3-hydroxyacyl-CoA dehydrogenase family protein</fullName>
    </submittedName>
</protein>
<name>A0ABX1JFS1_9PSEU</name>
<evidence type="ECO:0000313" key="6">
    <source>
        <dbReference type="EMBL" id="NKQ58046.1"/>
    </source>
</evidence>
<feature type="domain" description="3-hydroxyacyl-CoA dehydrogenase C-terminal" evidence="4">
    <location>
        <begin position="189"/>
        <end position="284"/>
    </location>
</feature>
<feature type="domain" description="3-hydroxyacyl-CoA dehydrogenase NAD binding" evidence="5">
    <location>
        <begin position="5"/>
        <end position="186"/>
    </location>
</feature>
<comment type="similarity">
    <text evidence="2">Belongs to the 3-hydroxyacyl-CoA dehydrogenase family.</text>
</comment>
<dbReference type="PANTHER" id="PTHR48075:SF5">
    <property type="entry name" value="3-HYDROXYBUTYRYL-COA DEHYDROGENASE"/>
    <property type="match status" value="1"/>
</dbReference>
<dbReference type="SUPFAM" id="SSF51735">
    <property type="entry name" value="NAD(P)-binding Rossmann-fold domains"/>
    <property type="match status" value="1"/>
</dbReference>
<accession>A0ABX1JFS1</accession>
<comment type="pathway">
    <text evidence="1">Lipid metabolism; butanoate metabolism.</text>
</comment>
<organism evidence="6 7">
    <name type="scientific">Amycolatopsis acididurans</name>
    <dbReference type="NCBI Taxonomy" id="2724524"/>
    <lineage>
        <taxon>Bacteria</taxon>
        <taxon>Bacillati</taxon>
        <taxon>Actinomycetota</taxon>
        <taxon>Actinomycetes</taxon>
        <taxon>Pseudonocardiales</taxon>
        <taxon>Pseudonocardiaceae</taxon>
        <taxon>Amycolatopsis</taxon>
    </lineage>
</organism>
<dbReference type="InterPro" id="IPR013328">
    <property type="entry name" value="6PGD_dom2"/>
</dbReference>
<evidence type="ECO:0000256" key="3">
    <source>
        <dbReference type="ARBA" id="ARBA00023002"/>
    </source>
</evidence>
<dbReference type="InterPro" id="IPR022694">
    <property type="entry name" value="3-OHacyl-CoA_DH"/>
</dbReference>
<dbReference type="Gene3D" id="1.10.1040.10">
    <property type="entry name" value="N-(1-d-carboxylethyl)-l-norvaline Dehydrogenase, domain 2"/>
    <property type="match status" value="1"/>
</dbReference>
<dbReference type="Gene3D" id="3.40.50.720">
    <property type="entry name" value="NAD(P)-binding Rossmann-like Domain"/>
    <property type="match status" value="1"/>
</dbReference>